<evidence type="ECO:0000256" key="3">
    <source>
        <dbReference type="ARBA" id="ARBA00022840"/>
    </source>
</evidence>
<dbReference type="InterPro" id="IPR003593">
    <property type="entry name" value="AAA+_ATPase"/>
</dbReference>
<dbReference type="CDD" id="cd03214">
    <property type="entry name" value="ABC_Iron-Siderophores_B12_Hemin"/>
    <property type="match status" value="1"/>
</dbReference>
<dbReference type="Gene3D" id="3.40.50.300">
    <property type="entry name" value="P-loop containing nucleotide triphosphate hydrolases"/>
    <property type="match status" value="1"/>
</dbReference>
<evidence type="ECO:0000313" key="4">
    <source>
        <dbReference type="EMBL" id="QNQ89407.1"/>
    </source>
</evidence>
<sequence>MTKHEGDTGVDVREVSVKFSGGAGVADVSLYAAPGAVTGIIGPNGSGKTTLLRAMYRHLKLDRGTVVVAEQDIARLRSSAMARLIAAVPQERHSAFGLRVYDIVAMARIPHHGSFASETIKDKEIITSALHTVGIADLRNRVFEELSGGERQRVLLARALAQQAEVLILDEPTNHLDLRHQVDLVRIIRQCRQTTVLSIHDLNVAVALCDYLYVLDSGQVAAHGRPIEVLTPELIERVFGVRAHVLGEEGGQRTIALKYS</sequence>
<evidence type="ECO:0000313" key="5">
    <source>
        <dbReference type="Proteomes" id="UP000516320"/>
    </source>
</evidence>
<keyword evidence="2" id="KW-0547">Nucleotide-binding</keyword>
<dbReference type="EMBL" id="CP046884">
    <property type="protein sequence ID" value="QNQ89407.1"/>
    <property type="molecule type" value="Genomic_DNA"/>
</dbReference>
<dbReference type="InterPro" id="IPR027417">
    <property type="entry name" value="P-loop_NTPase"/>
</dbReference>
<dbReference type="InterPro" id="IPR003439">
    <property type="entry name" value="ABC_transporter-like_ATP-bd"/>
</dbReference>
<dbReference type="GO" id="GO:0016887">
    <property type="term" value="F:ATP hydrolysis activity"/>
    <property type="evidence" value="ECO:0007669"/>
    <property type="project" value="InterPro"/>
</dbReference>
<evidence type="ECO:0000256" key="2">
    <source>
        <dbReference type="ARBA" id="ARBA00022741"/>
    </source>
</evidence>
<evidence type="ECO:0000256" key="1">
    <source>
        <dbReference type="ARBA" id="ARBA00022448"/>
    </source>
</evidence>
<dbReference type="Proteomes" id="UP000516320">
    <property type="component" value="Chromosome"/>
</dbReference>
<name>A0A7H0SLI2_9CORY</name>
<dbReference type="PANTHER" id="PTHR42794">
    <property type="entry name" value="HEMIN IMPORT ATP-BINDING PROTEIN HMUV"/>
    <property type="match status" value="1"/>
</dbReference>
<accession>A0A7H0SLI2</accession>
<dbReference type="FunFam" id="3.40.50.300:FF:000134">
    <property type="entry name" value="Iron-enterobactin ABC transporter ATP-binding protein"/>
    <property type="match status" value="1"/>
</dbReference>
<dbReference type="PROSITE" id="PS50893">
    <property type="entry name" value="ABC_TRANSPORTER_2"/>
    <property type="match status" value="1"/>
</dbReference>
<proteinExistence type="predicted"/>
<dbReference type="SUPFAM" id="SSF52540">
    <property type="entry name" value="P-loop containing nucleoside triphosphate hydrolases"/>
    <property type="match status" value="1"/>
</dbReference>
<protein>
    <submittedName>
        <fullName evidence="4">ATP-binding cassette domain-containing protein</fullName>
    </submittedName>
</protein>
<reference evidence="4 5" key="1">
    <citation type="submission" date="2019-12" db="EMBL/GenBank/DDBJ databases">
        <title>Corynebacterium sp. nov., isolated from feces of the Anser Albifrons in China.</title>
        <authorList>
            <person name="Liu Q."/>
        </authorList>
    </citation>
    <scope>NUCLEOTIDE SEQUENCE [LARGE SCALE GENOMIC DNA]</scope>
    <source>
        <strain evidence="4 5">4H37-19</strain>
    </source>
</reference>
<dbReference type="InterPro" id="IPR017871">
    <property type="entry name" value="ABC_transporter-like_CS"/>
</dbReference>
<dbReference type="SMART" id="SM00382">
    <property type="entry name" value="AAA"/>
    <property type="match status" value="1"/>
</dbReference>
<dbReference type="GO" id="GO:0005524">
    <property type="term" value="F:ATP binding"/>
    <property type="evidence" value="ECO:0007669"/>
    <property type="project" value="UniProtKB-KW"/>
</dbReference>
<dbReference type="PROSITE" id="PS00211">
    <property type="entry name" value="ABC_TRANSPORTER_1"/>
    <property type="match status" value="1"/>
</dbReference>
<keyword evidence="1" id="KW-0813">Transport</keyword>
<dbReference type="Pfam" id="PF00005">
    <property type="entry name" value="ABC_tran"/>
    <property type="match status" value="1"/>
</dbReference>
<dbReference type="AlphaFoldDB" id="A0A7H0SLI2"/>
<gene>
    <name evidence="4" type="ORF">GP475_01255</name>
</gene>
<dbReference type="KEGG" id="cpoy:GP475_01255"/>
<dbReference type="RefSeq" id="WP_187974863.1">
    <property type="nucleotide sequence ID" value="NZ_CP046884.1"/>
</dbReference>
<keyword evidence="3 4" id="KW-0067">ATP-binding</keyword>
<keyword evidence="5" id="KW-1185">Reference proteome</keyword>
<organism evidence="4 5">
    <name type="scientific">Corynebacterium poyangense</name>
    <dbReference type="NCBI Taxonomy" id="2684405"/>
    <lineage>
        <taxon>Bacteria</taxon>
        <taxon>Bacillati</taxon>
        <taxon>Actinomycetota</taxon>
        <taxon>Actinomycetes</taxon>
        <taxon>Mycobacteriales</taxon>
        <taxon>Corynebacteriaceae</taxon>
        <taxon>Corynebacterium</taxon>
    </lineage>
</organism>
<dbReference type="PANTHER" id="PTHR42794:SF2">
    <property type="entry name" value="ABC TRANSPORTER ATP-BINDING PROTEIN"/>
    <property type="match status" value="1"/>
</dbReference>